<protein>
    <submittedName>
        <fullName evidence="2">Uncharacterized protein</fullName>
    </submittedName>
</protein>
<evidence type="ECO:0000313" key="3">
    <source>
        <dbReference type="Proteomes" id="UP001597045"/>
    </source>
</evidence>
<dbReference type="EMBL" id="JBHTIS010003464">
    <property type="protein sequence ID" value="MFD1051277.1"/>
    <property type="molecule type" value="Genomic_DNA"/>
</dbReference>
<proteinExistence type="predicted"/>
<dbReference type="Proteomes" id="UP001597045">
    <property type="component" value="Unassembled WGS sequence"/>
</dbReference>
<feature type="region of interest" description="Disordered" evidence="1">
    <location>
        <begin position="15"/>
        <end position="38"/>
    </location>
</feature>
<name>A0ABW3MMJ7_9PSEU</name>
<reference evidence="3" key="1">
    <citation type="journal article" date="2019" name="Int. J. Syst. Evol. Microbiol.">
        <title>The Global Catalogue of Microorganisms (GCM) 10K type strain sequencing project: providing services to taxonomists for standard genome sequencing and annotation.</title>
        <authorList>
            <consortium name="The Broad Institute Genomics Platform"/>
            <consortium name="The Broad Institute Genome Sequencing Center for Infectious Disease"/>
            <person name="Wu L."/>
            <person name="Ma J."/>
        </authorList>
    </citation>
    <scope>NUCLEOTIDE SEQUENCE [LARGE SCALE GENOMIC DNA]</scope>
    <source>
        <strain evidence="3">JCM 31486</strain>
    </source>
</reference>
<evidence type="ECO:0000313" key="2">
    <source>
        <dbReference type="EMBL" id="MFD1051277.1"/>
    </source>
</evidence>
<sequence length="154" mass="15994">ASACGNTQKIANPGFESGTASWTASSGVIGQNGPSEPAHSGTWNAWLNGFGATHTDTVSQSVTIPAGCGSYQLSYWLHVDTGEFGDTPYDTLTVQVGSTTVGTYSNVDAADGYQRHTVDLAQFAGQTVTVTFTGTEDTGLQTSFVLDDVTVDLT</sequence>
<accession>A0ABW3MMJ7</accession>
<gene>
    <name evidence="2" type="ORF">ACFQ1S_39930</name>
</gene>
<organism evidence="2 3">
    <name type="scientific">Kibdelosporangium lantanae</name>
    <dbReference type="NCBI Taxonomy" id="1497396"/>
    <lineage>
        <taxon>Bacteria</taxon>
        <taxon>Bacillati</taxon>
        <taxon>Actinomycetota</taxon>
        <taxon>Actinomycetes</taxon>
        <taxon>Pseudonocardiales</taxon>
        <taxon>Pseudonocardiaceae</taxon>
        <taxon>Kibdelosporangium</taxon>
    </lineage>
</organism>
<comment type="caution">
    <text evidence="2">The sequence shown here is derived from an EMBL/GenBank/DDBJ whole genome shotgun (WGS) entry which is preliminary data.</text>
</comment>
<dbReference type="Gene3D" id="2.60.120.260">
    <property type="entry name" value="Galactose-binding domain-like"/>
    <property type="match status" value="1"/>
</dbReference>
<feature type="compositionally biased region" description="Polar residues" evidence="1">
    <location>
        <begin position="18"/>
        <end position="34"/>
    </location>
</feature>
<keyword evidence="3" id="KW-1185">Reference proteome</keyword>
<feature type="non-terminal residue" evidence="2">
    <location>
        <position position="1"/>
    </location>
</feature>
<evidence type="ECO:0000256" key="1">
    <source>
        <dbReference type="SAM" id="MobiDB-lite"/>
    </source>
</evidence>